<feature type="active site" description="Proton acceptor; for dehydratase activity" evidence="12">
    <location>
        <position position="4306"/>
    </location>
</feature>
<sequence length="5148" mass="538791">MSDDAKLLEYLKRVTADLHQTRRRLRAAEGGEREPIAIVAMSCRYPGGVESPEDLWELVAAGRDAVTPFPSDRGWDLDRLRADAPDRTGASYVREGGFLTDPAGFDPAFFGMSPKEALGTDPQQRLMLEICWEALERAGIAPDSVRGAQIGVYAGSGIQDYEYLLDTVPEVAEAYLTTGNSAAVISGRVAYTLGLEGPAISVDTACSSSLVALHLACQALRSGECSMALAGGVMVMATPGPFIAFSKQRGLAPDGRCKPFSDSADGTGWSEGAGVLLLERLSDAQRSGHPVLAVVAGSAVNSDGASNGLTAPSGPAQQRVIHQALTDARVPAGEIDVVEGHGTGTTLGDPIEAQALLATYGRNRPDDRPLWLGSIKSNIGHAQAAAGVGGIIKMVMAMRHRTMPRTLHVTQPSSHVDWSAGHVRLLTEPVAWAEGAHPRRAAVSSFGVSGTNAHVILEQAPETAEAERPTWPANVPLPLVVSARDDAALGAQARRLASWLEARQELDPVDVAFSAATGRAGLTRRAVVLTAERSAALAALAADAPAAGVVRGAVTGGRTAAVFSGQGAQRLGMGRALCAAFPVFAAAFDAVVGELDVQLERSLRTVLWGDDEELLNQTVYAQAGLFAFEVALFRLFESWGVRTDFVAGHSIGELTAAHVAGVLSLSDAARLVAARGRLMQALPDGGAMVAVQAGVAEVTPDLIDGVSIAAVNAPGSVVLSGSADQVAEVADRWAAQGRKVTRLRVSHAFHSALMEPMLAEFRAVAATVGHRTPTLPVVSNLTGRPVDGFDADHWVRHVRETVRFADGVRYLADEGVSRLLELGPDAVLAPMIQHTLDGTDTAADTLVVPALRPGDDEVGAVVTALARLFVHGAQVDWAAFFGGHGARQVDLPTYPFQRQRFWVDPRPGARDVESAGLVATGHPLLSAAVPLADSDGAVLTGRLSLGMHPWLADHRVGELILFPGTGFLELAIRAGDEVGCPVVADLTIQAPLVIPDRGGLDLQVVVGPADAAGLHTVAMYSRGEDRHDTSWLLHAEGALSSARPKEPAVQSEWLPIDADAVDLTHFYAETSEAGLDYGPVFQGLEHAWAAGDEIFAEVALPQSATAGADRFGIHPALLDACLQAVALTDLVDDVAVLPFAWSGVALHATGATRVRARITSRGHGLLVAVSDDLGRPVLTAESLVLRPIAAGQAESARSSARDSLFRLDWTPIAVGAPVADLVELDTVAGLDAASVRAATSHVLGAVKSWPDDARSTSATLVVSTRDAVALPGADTPNLAGAAVWGLVRAAQREQPSRIVLLDSDGSLPVAVAVAAGEPELLVRDGTVYGARLVRVSAESAPARPVFATAGTILISGASGTLGRLISRHLVDRGARDLLLLSRRGEAADGMAELRAELTERGARVEVVACDVADRATLAEVLAEHPALSGVLHLAGVLDDGVLDALTPERMDTVLRPKADGALNLHELTQDMDLSLFLLFSSAAGVLGTAGQGNYAAANAFLDALAAHRRAHGLAAQSLAWGLWAENGGMAGGLAAADRDRLARSGVAPLTAAEGLALFDTAIAAGSATVLPIRLDLKTLAGQELSPIFDGLVRTRSRRRAGAAAVPAIRGIAGLDADERLAALLEVVRGQAATALGHARWDAVAPDLAFSELGFDSLMAVEFRNAVGAAVGTRLPATLVFDYPTPLALARYLATEIVSGGGTDTVVVAAGPVDEPLAIVGMACRYPGGVGSPDELWRLVAEGVDAVGEFPGDRGWDIAGLYDPEPGARGKSYVREGGFLYSAGDFDPAFFGISPNEALGMDPQQRLLLECSWEALERAGIDPNALRGSATGVFAGMMYHDYAANSSTGAIASGRLSYVLGLEGPSVTVDTACSSSLVALHLAGQALRSGECSLALAGGVAVMATPEAFVEFSRQRGLAADGRCKSFAADADGTGWAEGVGVLVVERLSEARRLGHPVLAVVRGSAVNQDGASNGLTAPNGPSQQRVIRQALANAGLSFVDVDAVEAHGTGTKLGDPIEAQALLATYGQDRPADHPLWLGSIKSNIGHAQAAAGVGGIIKMVMAMRHGVLPKTLHVNEPTPQVDWSEGAVELLTEAQPWPAADRPRRAGISSFGISGTNAHVIIEEAVESTSAPESTTATPLLVIPWVLSGKTKQALADQARQIASFADDSGTDPLDIAFSLATERGGFEHRAVVVAARDGLIAGAAAVADGGGAVVDSVRGGGTALVFSGQGAQRLGMGRALHSAYPVFAAAFDAVAAELDARLERPLREVVWGADPSLLEQTQWAQAGLFAFETALYRLLESWGIRTEFVAGHSIGELAAAHVAGVMSLPDAARLVAARARLMQALPVGGVMVAVQASEEEIAADLVAGVSIAAVNAPGSVVLSGVAERVRAVAARWEALGRKTTGLRVSHAFHSELMEPMLAEFRAVAETIDYRRATVPVVSNLTGQLVERFDAEYWVRHVRETVRFADGVRFLAAGGVTRFVEVGPDAVLSPMIQHTLDDVLVAAAQRADHDEATTVVTALARLYASGARVDWAAFFADSGAHRVELPTYPFQHRHFWLDSREYLSEWLGVDLGGVTAAGLAALGHPLLAAALPAPDSDGLVLTGRIAVDTHPWLADHEVLGSILLPGTGFVELALRAGDQLGCGRLEELTLRAPLVLPEHGGVQLQVVVDAPNSVGSRAVRIFARAEHTDDPWTVHAEGTLATSTALPSDDLGSWPPAGASVVPLDHAYETLLARGFGYGPTFRGLRAAWRRGDELFAEVDLPEQAHADAARCALHPALLDAAMHAALIDDGDGAAVLPFSWTGVTLYASGATTLRVRLEQATAERLSLLVADEAGRPVLSVDSVAGRPIAPEQLARAESGTVLGLGWEPVAVPSVEPIAWSHFTEVREGEQVADVVVYECATPTDPVPASVRRITHAALAFLHACSDDPRLANVRPVVITRNAVATASDMTVDICQSPVWGLVRAAQAEQPGRFVLADLDADTDIDAVLPALLAADEPELAVRGDKLLAPRLTRSIAVGDPVEWDQDGTVLITGGTGGLGALVARHLVAEHGIRHLLLSSRRGPDGPGVAELRAELEELGAQVAVAAGDVADRDAVAELLAAVPAEHPLTAVMHVAGAMDNGLVGSLTPARIDGVLAAKADGAWHLHELTRHLDLAAFVLFSSAGGMVLAAGQGNYAAANLFLDSLAAQRHSLGLPATSMAFGLWDVHTGLTEELDEAQRRMRAQGLPALPVDEALALFDTALRAEDAVVVPLRMDQGVLRTRGAALPTLLRGLVRLPVRQATRTAPAGDAALRARLAESTAAERDSILLELVRSSVAAVLGHSSAADIEPDRAFQELGFDSLAAVELRNQLNAATGLRLPATLVFDYPNADAVVGHLASVLAGVLSVAPRAVAARRPADDEPFAIVAMSCRYPGGVGSPEDLWRLVASGVDAISEFPRDRGWADDVDDPTPGVPGKTYAREGGFLYDAADFDPGFFGISPNEALAMDPQQRVLLEATWEAFERAGIDPATLKGTSTGVFAGLMYHDYGLGVEAAAASGGSLVSGRLSYVFGLEGPSVTVDTACSSSLVALHLACQALRSGECSLALAGGVAVMGTPGMFVEFSRQRGMAPDGRAKSFADAADGVGWAEGVGVLLVERLSDARRNGHPVLALVAGSAVNSDGASNGLTAPNGPSQQRVIEQALANAGLSPGAVDVVEAHGTGTTLGDPIEAQALLATYGQGRPQDRPLWLGSIKSNIGHAQAAAGVAGIVKMVMAMRHGVLPKTLHVDEPSRQVDWATGQVRLLTESREWPRDGRPRRAGISSFGISGTNAHVIIEQAPDDPMADPERPVPPVVPWVLSAKTEQALASQARRLRSFVADHPDVHPTDVACTLATERVAFDHRLVVLGHDLAELERGLAEPEDAVLDSVRRGKTAVVFSGQGAQRLGMGERLYAAYPVFAAALDAVAAELDAQLGCPLREVMWGAETDTLNQTVFAQAALFAFEVALFRLLESWGVRFDFMTGHSIGELTAAHVAGVLTLPDAARLVAARGRLMQALPVGGVMVAIQASEAELRSDLAEGVSIAAINAPGSVVLSGVAGQVLAVAERWKAQGRKTTALRVSHAFHSALMEPMLAEFRAVAETVSYGVPEPVVVSNLTGEPVERFDAEYWVRNVRETVRFADGVRYLADAGVVRFVEVGPDAVLAPMIRHTLEDALVVPCSRADHDEIDSTVAALSRLYASGAQVDWASFFAGSGARRVELPTYPFQHQRFWVAPSAGTGDVSAVGQDALAHPLLGAVVPLPDGGAILTGRPSVSAQPWLADHRVDDTVLLPGTALVELAIQAGDAVGCGVLDELVLHAPLVLPEQGGVQLQVTVGPADDSEAREVNIHSRQPGAPWALHAAGTLARRTPRPSFDLTRWPPRDATEVDLENAYDRLWDKGYRYGPEFRGLRAAWISGTELFAEVALPEGAHDEAGRFGLHPALLDACLHAGLLSGADGEATVLPFAWSGVELYATGARTVRVRVSTTGENAVSLEIADRSGAPVARVRSLVSRPVSSAELRAGRFHESLFHVHWRRLGMAAAERPLRVIGWSAWSADAECDAVLLHCPPGRDADAVRAATNRVLAVLQDWLGDARAEDATLVVMTGGAVVLPGEDVTDLAGAAVGGLVRAAQLAHPDRIVLVDNDGGPVTLDVLSAVVVSGEPQTVIRDGAVYAPRLARVPIGEPAETPAHTGPVLISGAAGMLGRLVSRHLVTERGVRQLLLVSRRGPDAPGMPELAAELTALGAEIELTACDLADRSAAAALLAGRSLTGVIHLAGVLDDGVIAALTPERMDTVLRPKVDAALNLHELTAHMNLTQFTLFSSAAGVLGNAGQGNYAAANAFLDALAVHRRAHGLPAQSLAWGRWTEDEGMAGHLGAADRQRMARAGLTGMSAAQGLRLFDLAATVPEPVLLPLSLDLNALARNQDELPPLYHELVPGSGRRAGAATAEPLRLRLAGLAQEDRDAALLDLVRGEAAAVLGHATPVAVEPDRAFGDLGFDSLTSVEFRNHLAAATGLKLPVTLVFDFPNARALAKLLDAELTPQGDDDTDEQRVRQLLQAIPLDRLRAAGLLDRLLHLDGDATTASPDDPADRQDAIDTMDADSLISLALDNLDTLDDARQEAGN</sequence>
<feature type="active site" description="Proton donor; for dehydratase activity" evidence="12">
    <location>
        <position position="4468"/>
    </location>
</feature>
<evidence type="ECO:0000256" key="10">
    <source>
        <dbReference type="ARBA" id="ARBA00023268"/>
    </source>
</evidence>
<dbReference type="InterPro" id="IPR055123">
    <property type="entry name" value="SpnB-like_Rossmann"/>
</dbReference>
<name>A0A318KCC1_9NOCA</name>
<dbReference type="PROSITE" id="PS00012">
    <property type="entry name" value="PHOSPHOPANTETHEINE"/>
    <property type="match status" value="1"/>
</dbReference>
<feature type="domain" description="Carrier" evidence="13">
    <location>
        <begin position="3312"/>
        <end position="3387"/>
    </location>
</feature>
<dbReference type="Pfam" id="PF22953">
    <property type="entry name" value="SpnB_Rossmann"/>
    <property type="match status" value="3"/>
</dbReference>
<feature type="region of interest" description="N-terminal hotdog fold" evidence="12">
    <location>
        <begin position="4275"/>
        <end position="4395"/>
    </location>
</feature>
<feature type="domain" description="Ketosynthase family 3 (KS3)" evidence="14">
    <location>
        <begin position="3406"/>
        <end position="3822"/>
    </location>
</feature>
<evidence type="ECO:0000256" key="2">
    <source>
        <dbReference type="ARBA" id="ARBA00004792"/>
    </source>
</evidence>
<evidence type="ECO:0000256" key="3">
    <source>
        <dbReference type="ARBA" id="ARBA00005189"/>
    </source>
</evidence>
<feature type="region of interest" description="C-terminal hotdog fold" evidence="12">
    <location>
        <begin position="2724"/>
        <end position="2860"/>
    </location>
</feature>
<dbReference type="InterPro" id="IPR049551">
    <property type="entry name" value="PKS_DH_C"/>
</dbReference>
<dbReference type="SUPFAM" id="SSF53901">
    <property type="entry name" value="Thiolase-like"/>
    <property type="match status" value="3"/>
</dbReference>
<proteinExistence type="predicted"/>
<dbReference type="InterPro" id="IPR049900">
    <property type="entry name" value="PKS_mFAS_DH"/>
</dbReference>
<evidence type="ECO:0000256" key="4">
    <source>
        <dbReference type="ARBA" id="ARBA00022450"/>
    </source>
</evidence>
<keyword evidence="8" id="KW-0443">Lipid metabolism</keyword>
<dbReference type="CDD" id="cd00833">
    <property type="entry name" value="PKS"/>
    <property type="match status" value="3"/>
</dbReference>
<dbReference type="PROSITE" id="PS52019">
    <property type="entry name" value="PKS_MFAS_DH"/>
    <property type="match status" value="3"/>
</dbReference>
<keyword evidence="4" id="KW-0596">Phosphopantetheine</keyword>
<dbReference type="Pfam" id="PF08659">
    <property type="entry name" value="KR"/>
    <property type="match status" value="3"/>
</dbReference>
<feature type="active site" description="Proton acceptor; for dehydratase activity" evidence="12">
    <location>
        <position position="2621"/>
    </location>
</feature>
<dbReference type="SMART" id="SM00823">
    <property type="entry name" value="PKS_PP"/>
    <property type="match status" value="3"/>
</dbReference>
<dbReference type="Gene3D" id="3.40.50.720">
    <property type="entry name" value="NAD(P)-binding Rossmann-like Domain"/>
    <property type="match status" value="3"/>
</dbReference>
<feature type="domain" description="PKS/mFAS DH" evidence="15">
    <location>
        <begin position="2589"/>
        <end position="2860"/>
    </location>
</feature>
<evidence type="ECO:0000256" key="5">
    <source>
        <dbReference type="ARBA" id="ARBA00022553"/>
    </source>
</evidence>
<dbReference type="GO" id="GO:0006633">
    <property type="term" value="P:fatty acid biosynthetic process"/>
    <property type="evidence" value="ECO:0007669"/>
    <property type="project" value="InterPro"/>
</dbReference>
<organism evidence="16 17">
    <name type="scientific">Nocardia tenerifensis</name>
    <dbReference type="NCBI Taxonomy" id="228006"/>
    <lineage>
        <taxon>Bacteria</taxon>
        <taxon>Bacillati</taxon>
        <taxon>Actinomycetota</taxon>
        <taxon>Actinomycetes</taxon>
        <taxon>Mycobacteriales</taxon>
        <taxon>Nocardiaceae</taxon>
        <taxon>Nocardia</taxon>
    </lineage>
</organism>
<dbReference type="FunFam" id="1.10.1200.10:FF:000007">
    <property type="entry name" value="Probable polyketide synthase pks17"/>
    <property type="match status" value="3"/>
</dbReference>
<dbReference type="InterPro" id="IPR018201">
    <property type="entry name" value="Ketoacyl_synth_AS"/>
</dbReference>
<evidence type="ECO:0000259" key="13">
    <source>
        <dbReference type="PROSITE" id="PS50075"/>
    </source>
</evidence>
<feature type="region of interest" description="N-terminal hotdog fold" evidence="12">
    <location>
        <begin position="922"/>
        <end position="1046"/>
    </location>
</feature>
<dbReference type="InterPro" id="IPR014031">
    <property type="entry name" value="Ketoacyl_synth_C"/>
</dbReference>
<dbReference type="Pfam" id="PF00550">
    <property type="entry name" value="PP-binding"/>
    <property type="match status" value="3"/>
</dbReference>
<dbReference type="InterPro" id="IPR014030">
    <property type="entry name" value="Ketoacyl_synth_N"/>
</dbReference>
<dbReference type="SMART" id="SM00825">
    <property type="entry name" value="PKS_KS"/>
    <property type="match status" value="3"/>
</dbReference>
<feature type="active site" description="Proton donor; for dehydratase activity" evidence="12">
    <location>
        <position position="1119"/>
    </location>
</feature>
<dbReference type="Gene3D" id="3.40.47.10">
    <property type="match status" value="3"/>
</dbReference>
<dbReference type="InterPro" id="IPR020841">
    <property type="entry name" value="PKS_Beta-ketoAc_synthase_dom"/>
</dbReference>
<feature type="region of interest" description="C-terminal hotdog fold" evidence="12">
    <location>
        <begin position="1058"/>
        <end position="1194"/>
    </location>
</feature>
<dbReference type="GO" id="GO:0033068">
    <property type="term" value="P:macrolide biosynthetic process"/>
    <property type="evidence" value="ECO:0007669"/>
    <property type="project" value="UniProtKB-ARBA"/>
</dbReference>
<dbReference type="Gene3D" id="1.10.1200.10">
    <property type="entry name" value="ACP-like"/>
    <property type="match status" value="3"/>
</dbReference>
<feature type="domain" description="PKS/mFAS DH" evidence="15">
    <location>
        <begin position="922"/>
        <end position="1194"/>
    </location>
</feature>
<dbReference type="InterPro" id="IPR016036">
    <property type="entry name" value="Malonyl_transacylase_ACP-bd"/>
</dbReference>
<dbReference type="Gene3D" id="3.30.70.3290">
    <property type="match status" value="3"/>
</dbReference>
<comment type="pathway">
    <text evidence="3">Lipid metabolism.</text>
</comment>
<dbReference type="RefSeq" id="WP_110293349.1">
    <property type="nucleotide sequence ID" value="NZ_QJKF01000001.1"/>
</dbReference>
<dbReference type="SMART" id="SM00827">
    <property type="entry name" value="PKS_AT"/>
    <property type="match status" value="3"/>
</dbReference>
<accession>A0A318KCC1</accession>
<dbReference type="SUPFAM" id="SSF52151">
    <property type="entry name" value="FabD/lysophospholipase-like"/>
    <property type="match status" value="3"/>
</dbReference>
<evidence type="ECO:0000256" key="12">
    <source>
        <dbReference type="PROSITE-ProRule" id="PRU01363"/>
    </source>
</evidence>
<dbReference type="Pfam" id="PF14765">
    <property type="entry name" value="PS-DH"/>
    <property type="match status" value="3"/>
</dbReference>
<dbReference type="GO" id="GO:0004315">
    <property type="term" value="F:3-oxoacyl-[acyl-carrier-protein] synthase activity"/>
    <property type="evidence" value="ECO:0007669"/>
    <property type="project" value="InterPro"/>
</dbReference>
<keyword evidence="5" id="KW-0597">Phosphoprotein</keyword>
<gene>
    <name evidence="16" type="ORF">DFR70_101906</name>
</gene>
<protein>
    <submittedName>
        <fullName evidence="16">Pimaricinolide synthase PimS1</fullName>
    </submittedName>
</protein>
<feature type="domain" description="Carrier" evidence="13">
    <location>
        <begin position="1621"/>
        <end position="1696"/>
    </location>
</feature>
<feature type="region of interest" description="N-terminal hotdog fold" evidence="12">
    <location>
        <begin position="2589"/>
        <end position="2712"/>
    </location>
</feature>
<dbReference type="Gene3D" id="3.40.366.10">
    <property type="entry name" value="Malonyl-Coenzyme A Acyl Carrier Protein, domain 2"/>
    <property type="match status" value="3"/>
</dbReference>
<keyword evidence="10" id="KW-0511">Multifunctional enzyme</keyword>
<evidence type="ECO:0000256" key="9">
    <source>
        <dbReference type="ARBA" id="ARBA00023194"/>
    </source>
</evidence>
<keyword evidence="7" id="KW-0276">Fatty acid metabolism</keyword>
<dbReference type="SMART" id="SM00826">
    <property type="entry name" value="PKS_DH"/>
    <property type="match status" value="3"/>
</dbReference>
<evidence type="ECO:0000256" key="7">
    <source>
        <dbReference type="ARBA" id="ARBA00022832"/>
    </source>
</evidence>
<dbReference type="FunFam" id="3.40.47.10:FF:000019">
    <property type="entry name" value="Polyketide synthase type I"/>
    <property type="match status" value="3"/>
</dbReference>
<evidence type="ECO:0000259" key="14">
    <source>
        <dbReference type="PROSITE" id="PS52004"/>
    </source>
</evidence>
<evidence type="ECO:0000313" key="16">
    <source>
        <dbReference type="EMBL" id="PXX71477.1"/>
    </source>
</evidence>
<dbReference type="InterPro" id="IPR016035">
    <property type="entry name" value="Acyl_Trfase/lysoPLipase"/>
</dbReference>
<dbReference type="EMBL" id="QJKF01000001">
    <property type="protein sequence ID" value="PXX71477.1"/>
    <property type="molecule type" value="Genomic_DNA"/>
</dbReference>
<evidence type="ECO:0000256" key="8">
    <source>
        <dbReference type="ARBA" id="ARBA00023098"/>
    </source>
</evidence>
<dbReference type="SUPFAM" id="SSF51735">
    <property type="entry name" value="NAD(P)-binding Rossmann-fold domains"/>
    <property type="match status" value="6"/>
</dbReference>
<dbReference type="InterPro" id="IPR036291">
    <property type="entry name" value="NAD(P)-bd_dom_sf"/>
</dbReference>
<dbReference type="InterPro" id="IPR016039">
    <property type="entry name" value="Thiolase-like"/>
</dbReference>
<dbReference type="SMART" id="SM01294">
    <property type="entry name" value="PKS_PP_betabranch"/>
    <property type="match status" value="3"/>
</dbReference>
<comment type="caution">
    <text evidence="16">The sequence shown here is derived from an EMBL/GenBank/DDBJ whole genome shotgun (WGS) entry which is preliminary data.</text>
</comment>
<keyword evidence="11" id="KW-0012">Acyltransferase</keyword>
<dbReference type="Pfam" id="PF08990">
    <property type="entry name" value="Docking"/>
    <property type="match status" value="1"/>
</dbReference>
<dbReference type="InterPro" id="IPR050091">
    <property type="entry name" value="PKS_NRPS_Biosynth_Enz"/>
</dbReference>
<dbReference type="InterPro" id="IPR020806">
    <property type="entry name" value="PKS_PP-bd"/>
</dbReference>
<dbReference type="InterPro" id="IPR009081">
    <property type="entry name" value="PP-bd_ACP"/>
</dbReference>
<dbReference type="PROSITE" id="PS50075">
    <property type="entry name" value="CARRIER"/>
    <property type="match status" value="3"/>
</dbReference>
<feature type="active site" description="Proton donor; for dehydratase activity" evidence="12">
    <location>
        <position position="2785"/>
    </location>
</feature>
<feature type="active site" description="Proton acceptor; for dehydratase activity" evidence="12">
    <location>
        <position position="954"/>
    </location>
</feature>
<dbReference type="GO" id="GO:0004312">
    <property type="term" value="F:fatty acid synthase activity"/>
    <property type="evidence" value="ECO:0007669"/>
    <property type="project" value="TreeGrafter"/>
</dbReference>
<evidence type="ECO:0000256" key="1">
    <source>
        <dbReference type="ARBA" id="ARBA00001957"/>
    </source>
</evidence>
<dbReference type="InterPro" id="IPR042104">
    <property type="entry name" value="PKS_dehydratase_sf"/>
</dbReference>
<dbReference type="Pfam" id="PF16197">
    <property type="entry name" value="KAsynt_C_assoc"/>
    <property type="match status" value="3"/>
</dbReference>
<comment type="cofactor">
    <cofactor evidence="1">
        <name>pantetheine 4'-phosphate</name>
        <dbReference type="ChEBI" id="CHEBI:47942"/>
    </cofactor>
</comment>
<dbReference type="SUPFAM" id="SSF55048">
    <property type="entry name" value="Probable ACP-binding domain of malonyl-CoA ACP transacylase"/>
    <property type="match status" value="3"/>
</dbReference>
<dbReference type="SUPFAM" id="SSF47336">
    <property type="entry name" value="ACP-like"/>
    <property type="match status" value="3"/>
</dbReference>
<dbReference type="PANTHER" id="PTHR43775:SF51">
    <property type="entry name" value="INACTIVE PHENOLPHTHIOCEROL SYNTHESIS POLYKETIDE SYNTHASE TYPE I PKS1-RELATED"/>
    <property type="match status" value="1"/>
</dbReference>
<dbReference type="InterPro" id="IPR057326">
    <property type="entry name" value="KR_dom"/>
</dbReference>
<dbReference type="OrthoDB" id="4516163at2"/>
<dbReference type="PROSITE" id="PS00606">
    <property type="entry name" value="KS3_1"/>
    <property type="match status" value="3"/>
</dbReference>
<dbReference type="InterPro" id="IPR015083">
    <property type="entry name" value="NorB/c/GfsB-D-like_docking"/>
</dbReference>
<dbReference type="InterPro" id="IPR032821">
    <property type="entry name" value="PKS_assoc"/>
</dbReference>
<dbReference type="Pfam" id="PF00109">
    <property type="entry name" value="ketoacyl-synt"/>
    <property type="match status" value="3"/>
</dbReference>
<dbReference type="SMART" id="SM00822">
    <property type="entry name" value="PKS_KR"/>
    <property type="match status" value="3"/>
</dbReference>
<dbReference type="FunFam" id="3.40.366.10:FF:000002">
    <property type="entry name" value="Probable polyketide synthase 2"/>
    <property type="match status" value="1"/>
</dbReference>
<dbReference type="InterPro" id="IPR020807">
    <property type="entry name" value="PKS_DH"/>
</dbReference>
<dbReference type="Gene3D" id="3.10.129.110">
    <property type="entry name" value="Polyketide synthase dehydratase"/>
    <property type="match status" value="3"/>
</dbReference>
<evidence type="ECO:0000259" key="15">
    <source>
        <dbReference type="PROSITE" id="PS52019"/>
    </source>
</evidence>
<reference evidence="16 17" key="1">
    <citation type="submission" date="2018-05" db="EMBL/GenBank/DDBJ databases">
        <title>Genomic Encyclopedia of Type Strains, Phase IV (KMG-IV): sequencing the most valuable type-strain genomes for metagenomic binning, comparative biology and taxonomic classification.</title>
        <authorList>
            <person name="Goeker M."/>
        </authorList>
    </citation>
    <scope>NUCLEOTIDE SEQUENCE [LARGE SCALE GENOMIC DNA]</scope>
    <source>
        <strain evidence="16 17">DSM 44704</strain>
    </source>
</reference>
<dbReference type="Pfam" id="PF21089">
    <property type="entry name" value="PKS_DH_N"/>
    <property type="match status" value="3"/>
</dbReference>
<feature type="domain" description="Ketosynthase family 3 (KS3)" evidence="14">
    <location>
        <begin position="33"/>
        <end position="459"/>
    </location>
</feature>
<dbReference type="CDD" id="cd08956">
    <property type="entry name" value="KR_3_FAS_SDR_x"/>
    <property type="match status" value="3"/>
</dbReference>
<keyword evidence="9" id="KW-0045">Antibiotic biosynthesis</keyword>
<dbReference type="Pfam" id="PF00698">
    <property type="entry name" value="Acyl_transf_1"/>
    <property type="match status" value="3"/>
</dbReference>
<dbReference type="InterPro" id="IPR014043">
    <property type="entry name" value="Acyl_transferase_dom"/>
</dbReference>
<dbReference type="InterPro" id="IPR013968">
    <property type="entry name" value="PKS_KR"/>
</dbReference>
<feature type="domain" description="Ketosynthase family 3 (KS3)" evidence="14">
    <location>
        <begin position="1713"/>
        <end position="2125"/>
    </location>
</feature>
<dbReference type="Pfam" id="PF02801">
    <property type="entry name" value="Ketoacyl-synt_C"/>
    <property type="match status" value="3"/>
</dbReference>
<dbReference type="InterPro" id="IPR006162">
    <property type="entry name" value="Ppantetheine_attach_site"/>
</dbReference>
<evidence type="ECO:0000256" key="11">
    <source>
        <dbReference type="ARBA" id="ARBA00023315"/>
    </source>
</evidence>
<comment type="pathway">
    <text evidence="2">Antibiotic biosynthesis.</text>
</comment>
<dbReference type="InterPro" id="IPR049552">
    <property type="entry name" value="PKS_DH_N"/>
</dbReference>
<dbReference type="InterPro" id="IPR036736">
    <property type="entry name" value="ACP-like_sf"/>
</dbReference>
<evidence type="ECO:0000313" key="17">
    <source>
        <dbReference type="Proteomes" id="UP000247569"/>
    </source>
</evidence>
<dbReference type="PROSITE" id="PS52004">
    <property type="entry name" value="KS3_2"/>
    <property type="match status" value="3"/>
</dbReference>
<feature type="domain" description="Carrier" evidence="13">
    <location>
        <begin position="4989"/>
        <end position="5064"/>
    </location>
</feature>
<keyword evidence="6" id="KW-0808">Transferase</keyword>
<feature type="region of interest" description="C-terminal hotdog fold" evidence="12">
    <location>
        <begin position="4407"/>
        <end position="4544"/>
    </location>
</feature>
<feature type="domain" description="PKS/mFAS DH" evidence="15">
    <location>
        <begin position="4275"/>
        <end position="4544"/>
    </location>
</feature>
<dbReference type="GO" id="GO:0031177">
    <property type="term" value="F:phosphopantetheine binding"/>
    <property type="evidence" value="ECO:0007669"/>
    <property type="project" value="InterPro"/>
</dbReference>
<evidence type="ECO:0000256" key="6">
    <source>
        <dbReference type="ARBA" id="ARBA00022679"/>
    </source>
</evidence>
<keyword evidence="17" id="KW-1185">Reference proteome</keyword>
<dbReference type="InterPro" id="IPR001227">
    <property type="entry name" value="Ac_transferase_dom_sf"/>
</dbReference>
<dbReference type="Proteomes" id="UP000247569">
    <property type="component" value="Unassembled WGS sequence"/>
</dbReference>
<dbReference type="PANTHER" id="PTHR43775">
    <property type="entry name" value="FATTY ACID SYNTHASE"/>
    <property type="match status" value="1"/>
</dbReference>